<dbReference type="EMBL" id="CADCUX010000303">
    <property type="protein sequence ID" value="CAA9410100.1"/>
    <property type="molecule type" value="Genomic_DNA"/>
</dbReference>
<evidence type="ECO:0000313" key="1">
    <source>
        <dbReference type="EMBL" id="CAA9410100.1"/>
    </source>
</evidence>
<protein>
    <submittedName>
        <fullName evidence="1">Uncharacterized protein</fullName>
    </submittedName>
</protein>
<reference evidence="1" key="1">
    <citation type="submission" date="2020-02" db="EMBL/GenBank/DDBJ databases">
        <authorList>
            <person name="Meier V. D."/>
        </authorList>
    </citation>
    <scope>NUCLEOTIDE SEQUENCE</scope>
    <source>
        <strain evidence="1">AVDCRST_MAG51</strain>
    </source>
</reference>
<gene>
    <name evidence="1" type="ORF">AVDCRST_MAG51-1450</name>
</gene>
<organism evidence="1">
    <name type="scientific">uncultured Ramlibacter sp</name>
    <dbReference type="NCBI Taxonomy" id="260755"/>
    <lineage>
        <taxon>Bacteria</taxon>
        <taxon>Pseudomonadati</taxon>
        <taxon>Pseudomonadota</taxon>
        <taxon>Betaproteobacteria</taxon>
        <taxon>Burkholderiales</taxon>
        <taxon>Comamonadaceae</taxon>
        <taxon>Ramlibacter</taxon>
        <taxon>environmental samples</taxon>
    </lineage>
</organism>
<sequence length="159" mass="17677">MVIEEDSASAWQRFEDLRNANTGQFGPTEPAARPPVATGFEITKAMDVLPGTRAPEAATAAPKVTLNEVMVMTRRNNRACPLLPQWVEFHKQLPMPLVAGRTLVAPPPTDGAAWNGTSPMQKRLRLRDQIEWADRFGTLAAAFEFLSALPEEQWHHFSD</sequence>
<name>A0A6J4PHA2_9BURK</name>
<proteinExistence type="predicted"/>
<dbReference type="AlphaFoldDB" id="A0A6J4PHA2"/>
<accession>A0A6J4PHA2</accession>